<keyword evidence="7" id="KW-0963">Cytoplasm</keyword>
<comment type="catalytic activity">
    <reaction evidence="13">
        <text>N(tele)-phospho-L-histidyl-[protein] + H2O = L-histidyl-[protein] + phosphate</text>
        <dbReference type="Rhea" id="RHEA:47960"/>
        <dbReference type="Rhea" id="RHEA-COMP:9745"/>
        <dbReference type="Rhea" id="RHEA-COMP:10719"/>
        <dbReference type="ChEBI" id="CHEBI:15377"/>
        <dbReference type="ChEBI" id="CHEBI:29979"/>
        <dbReference type="ChEBI" id="CHEBI:43474"/>
        <dbReference type="ChEBI" id="CHEBI:83586"/>
        <dbReference type="EC" id="3.9.1.3"/>
    </reaction>
</comment>
<proteinExistence type="inferred from homology"/>
<feature type="active site" description="Proton acceptor" evidence="14">
    <location>
        <position position="382"/>
    </location>
</feature>
<dbReference type="PANTHER" id="PTHR12258">
    <property type="entry name" value="JANUS-A/JANUS-B"/>
    <property type="match status" value="1"/>
</dbReference>
<dbReference type="FunFam" id="3.50.20.20:FF:000001">
    <property type="entry name" value="14 kDa phosphohistidine phosphatase"/>
    <property type="match status" value="1"/>
</dbReference>
<sequence length="454" mass="48067">SSGAGPNPALPTQAPPGPPRAFPEPRQGPTPASPRPASNSLALQAPLSTASSSAQASTPPALRPCSVPHGLFAFPPPVTPLPSPGSPPSPSSPSRIPRRSRSSPSVLPAGRRGGPEDRPALPSLGGVTTAQTPPVQIRSPSVRGALAGASPTPVSPRPEARRNQSPVCHFKHAPPRLPQLGCLLSGEHPGRPSRVGVHERVPARQWAGPRVRGAFSLVGFVTPTTPRALPSPRLQSLQSGPCRSWEKPQGGLQADRRVSQPKGHGTWAGEAEHVGLARADTWLGEEGPRDRERSQVGAWRGKRGASRARLPQYKRTPGRVGGGASGTKNMAAADLAHIPDVDIDSDGVFKYVLIRVHSAPRSGAPAAESKEIVRGYKWAEYHADIYDKVSGDMQKQGCDCECLGGGRISHQSQDKKIHVYGYSMAYGPAQHAISTEKIKAKYPDYEVTWANDGY</sequence>
<comment type="subcellular location">
    <subcellularLocation>
        <location evidence="2">Cytoplasm</location>
    </subcellularLocation>
</comment>
<dbReference type="InterPro" id="IPR038596">
    <property type="entry name" value="Janus_sf"/>
</dbReference>
<evidence type="ECO:0000256" key="2">
    <source>
        <dbReference type="ARBA" id="ARBA00004496"/>
    </source>
</evidence>
<feature type="binding site" evidence="15">
    <location>
        <position position="350"/>
    </location>
    <ligand>
        <name>substrate</name>
    </ligand>
</feature>
<comment type="catalytic activity">
    <reaction evidence="12">
        <text>N(pros)-phospho-L-histidyl-[protein] + H2O = L-histidyl-[protein] + phosphate</text>
        <dbReference type="Rhea" id="RHEA:47964"/>
        <dbReference type="Rhea" id="RHEA-COMP:9745"/>
        <dbReference type="Rhea" id="RHEA-COMP:9746"/>
        <dbReference type="ChEBI" id="CHEBI:15377"/>
        <dbReference type="ChEBI" id="CHEBI:29979"/>
        <dbReference type="ChEBI" id="CHEBI:43474"/>
        <dbReference type="ChEBI" id="CHEBI:64837"/>
        <dbReference type="EC" id="3.9.1.3"/>
    </reaction>
</comment>
<evidence type="ECO:0000313" key="17">
    <source>
        <dbReference type="Ensembl" id="ENSPANP00000056240.1"/>
    </source>
</evidence>
<evidence type="ECO:0000256" key="4">
    <source>
        <dbReference type="ARBA" id="ARBA00011245"/>
    </source>
</evidence>
<evidence type="ECO:0000256" key="7">
    <source>
        <dbReference type="ARBA" id="ARBA00022490"/>
    </source>
</evidence>
<evidence type="ECO:0000313" key="18">
    <source>
        <dbReference type="Proteomes" id="UP000028761"/>
    </source>
</evidence>
<evidence type="ECO:0000256" key="16">
    <source>
        <dbReference type="SAM" id="MobiDB-lite"/>
    </source>
</evidence>
<comment type="similarity">
    <text evidence="3">Belongs to the janus family.</text>
</comment>
<feature type="region of interest" description="Disordered" evidence="16">
    <location>
        <begin position="286"/>
        <end position="307"/>
    </location>
</feature>
<accession>A0A8I5R8H5</accession>
<evidence type="ECO:0000256" key="8">
    <source>
        <dbReference type="ARBA" id="ARBA00022801"/>
    </source>
</evidence>
<keyword evidence="18" id="KW-1185">Reference proteome</keyword>
<dbReference type="GO" id="GO:0101006">
    <property type="term" value="F:protein histidine phosphatase activity"/>
    <property type="evidence" value="ECO:0007669"/>
    <property type="project" value="UniProtKB-EC"/>
</dbReference>
<dbReference type="Pfam" id="PF05005">
    <property type="entry name" value="Ocnus"/>
    <property type="match status" value="1"/>
</dbReference>
<dbReference type="AlphaFoldDB" id="A0A8I5R8H5"/>
<evidence type="ECO:0000256" key="10">
    <source>
        <dbReference type="ARBA" id="ARBA00029952"/>
    </source>
</evidence>
<reference evidence="17" key="2">
    <citation type="submission" date="2025-08" db="UniProtKB">
        <authorList>
            <consortium name="Ensembl"/>
        </authorList>
    </citation>
    <scope>IDENTIFICATION</scope>
</reference>
<evidence type="ECO:0000256" key="6">
    <source>
        <dbReference type="ARBA" id="ARBA00014497"/>
    </source>
</evidence>
<evidence type="ECO:0000256" key="3">
    <source>
        <dbReference type="ARBA" id="ARBA00010971"/>
    </source>
</evidence>
<evidence type="ECO:0000256" key="15">
    <source>
        <dbReference type="PIRSR" id="PIRSR607702-2"/>
    </source>
</evidence>
<dbReference type="Proteomes" id="UP000028761">
    <property type="component" value="Chromosome 13"/>
</dbReference>
<dbReference type="SUPFAM" id="SSF143724">
    <property type="entry name" value="PHP14-like"/>
    <property type="match status" value="1"/>
</dbReference>
<feature type="compositionally biased region" description="Low complexity" evidence="16">
    <location>
        <begin position="1"/>
        <end position="12"/>
    </location>
</feature>
<evidence type="ECO:0000256" key="12">
    <source>
        <dbReference type="ARBA" id="ARBA00049028"/>
    </source>
</evidence>
<feature type="compositionally biased region" description="Pro residues" evidence="16">
    <location>
        <begin position="13"/>
        <end position="34"/>
    </location>
</feature>
<dbReference type="GeneTree" id="ENSGT00390000002738"/>
<reference evidence="17 18" key="1">
    <citation type="submission" date="2012-03" db="EMBL/GenBank/DDBJ databases">
        <title>Whole Genome Assembly of Papio anubis.</title>
        <authorList>
            <person name="Liu Y.L."/>
            <person name="Abraham K.A."/>
            <person name="Akbar H.A."/>
            <person name="Ali S.A."/>
            <person name="Anosike U.A."/>
            <person name="Aqrawi P.A."/>
            <person name="Arias F.A."/>
            <person name="Attaway T.A."/>
            <person name="Awwad R.A."/>
            <person name="Babu C.B."/>
            <person name="Bandaranaike D.B."/>
            <person name="Battles P.B."/>
            <person name="Bell A.B."/>
            <person name="Beltran B.B."/>
            <person name="Berhane-Mersha D.B."/>
            <person name="Bess C.B."/>
            <person name="Bickham C.B."/>
            <person name="Bolden T.B."/>
            <person name="Carter K.C."/>
            <person name="Chau D.C."/>
            <person name="Chavez A.C."/>
            <person name="Clerc-Blankenburg K.C."/>
            <person name="Coyle M.C."/>
            <person name="Dao M.D."/>
            <person name="Davila M.L.D."/>
            <person name="Davy-Carroll L.D."/>
            <person name="Denson S.D."/>
            <person name="Dinh H.D."/>
            <person name="Fernandez S.F."/>
            <person name="Fernando P.F."/>
            <person name="Forbes L.F."/>
            <person name="Francis C.F."/>
            <person name="Francisco L.F."/>
            <person name="Fu Q.F."/>
            <person name="Garcia-Iii R.G."/>
            <person name="Garrett T.G."/>
            <person name="Gross S.G."/>
            <person name="Gubbala S.G."/>
            <person name="Hirani K.H."/>
            <person name="Hogues M.H."/>
            <person name="Hollins B.H."/>
            <person name="Jackson L.J."/>
            <person name="Javaid M.J."/>
            <person name="Jhangiani S.J."/>
            <person name="Johnson A.J."/>
            <person name="Johnson B.J."/>
            <person name="Jones J.J."/>
            <person name="Joshi V.J."/>
            <person name="Kalu J.K."/>
            <person name="Khan N.K."/>
            <person name="Korchina V.K."/>
            <person name="Kovar C.K."/>
            <person name="Lago L.L."/>
            <person name="Lara F.L."/>
            <person name="Le T.-K.L."/>
            <person name="Lee S.L."/>
            <person name="Legall-Iii F.L."/>
            <person name="Lemon S.L."/>
            <person name="Liu J.L."/>
            <person name="Liu Y.-S.L."/>
            <person name="Liyanage D.L."/>
            <person name="Lopez J.L."/>
            <person name="Lorensuhewa L.L."/>
            <person name="Mata R.M."/>
            <person name="Mathew T.M."/>
            <person name="Mercado C.M."/>
            <person name="Mercado I.M."/>
            <person name="Morales K.M."/>
            <person name="Morgan M.M."/>
            <person name="Munidasa M.M."/>
            <person name="Ngo D.N."/>
            <person name="Nguyen L.N."/>
            <person name="Nguyen T.N."/>
            <person name="Nguyen N.N."/>
            <person name="Obregon M.O."/>
            <person name="Okwuonu G.O."/>
            <person name="Ongeri F.O."/>
            <person name="Onwere C.O."/>
            <person name="Osifeso I.O."/>
            <person name="Parra A.P."/>
            <person name="Patil S.P."/>
            <person name="Perez A.P."/>
            <person name="Perez Y.P."/>
            <person name="Pham C.P."/>
            <person name="Pu L.-L.P."/>
            <person name="Puazo M.P."/>
            <person name="Quiroz J.Q."/>
            <person name="Rouhana J.R."/>
            <person name="Ruiz M.R."/>
            <person name="Ruiz S.-J.R."/>
            <person name="Saada N.S."/>
            <person name="Santibanez J.S."/>
            <person name="Scheel M.S."/>
            <person name="Schneider B.S."/>
            <person name="Simmons D.S."/>
            <person name="Sisson I.S."/>
            <person name="Tang L.-Y.T."/>
            <person name="Thornton R.T."/>
            <person name="Tisius J.T."/>
            <person name="Toledanes G.T."/>
            <person name="Trejos Z.T."/>
            <person name="Usmani K.U."/>
            <person name="Varghese R.V."/>
            <person name="Vattathil S.V."/>
            <person name="Vee V.V."/>
            <person name="Walker D.W."/>
            <person name="Weissenberger G.W."/>
            <person name="White C.W."/>
            <person name="Williams A.W."/>
            <person name="Woodworth J.W."/>
            <person name="Wright R.W."/>
            <person name="Zhu Y.Z."/>
            <person name="Han Y.H."/>
            <person name="Newsham I.N."/>
            <person name="Nazareth L.N."/>
            <person name="Worley K.W."/>
            <person name="Muzny D.M."/>
            <person name="Rogers J.R."/>
            <person name="Gibbs R.G."/>
        </authorList>
    </citation>
    <scope>NUCLEOTIDE SEQUENCE [LARGE SCALE GENOMIC DNA]</scope>
</reference>
<feature type="compositionally biased region" description="Pro residues" evidence="16">
    <location>
        <begin position="74"/>
        <end position="91"/>
    </location>
</feature>
<dbReference type="InterPro" id="IPR007702">
    <property type="entry name" value="Janus"/>
</dbReference>
<keyword evidence="8" id="KW-0378">Hydrolase</keyword>
<dbReference type="EC" id="3.9.1.3" evidence="5"/>
<organism evidence="17 18">
    <name type="scientific">Papio anubis</name>
    <name type="common">Olive baboon</name>
    <dbReference type="NCBI Taxonomy" id="9555"/>
    <lineage>
        <taxon>Eukaryota</taxon>
        <taxon>Metazoa</taxon>
        <taxon>Chordata</taxon>
        <taxon>Craniata</taxon>
        <taxon>Vertebrata</taxon>
        <taxon>Euteleostomi</taxon>
        <taxon>Mammalia</taxon>
        <taxon>Eutheria</taxon>
        <taxon>Euarchontoglires</taxon>
        <taxon>Primates</taxon>
        <taxon>Haplorrhini</taxon>
        <taxon>Catarrhini</taxon>
        <taxon>Cercopithecidae</taxon>
        <taxon>Cercopithecinae</taxon>
        <taxon>Papio</taxon>
    </lineage>
</organism>
<dbReference type="Gene3D" id="3.50.20.20">
    <property type="entry name" value="Janus/Ocnus"/>
    <property type="match status" value="1"/>
</dbReference>
<reference evidence="17" key="3">
    <citation type="submission" date="2025-09" db="UniProtKB">
        <authorList>
            <consortium name="Ensembl"/>
        </authorList>
    </citation>
    <scope>IDENTIFICATION</scope>
</reference>
<dbReference type="Ensembl" id="ENSPANT00000076475.1">
    <property type="protein sequence ID" value="ENSPANP00000056240.1"/>
    <property type="gene ID" value="ENSPANG00000042007.1"/>
</dbReference>
<dbReference type="GO" id="GO:0005829">
    <property type="term" value="C:cytosol"/>
    <property type="evidence" value="ECO:0007669"/>
    <property type="project" value="TreeGrafter"/>
</dbReference>
<comment type="function">
    <text evidence="1">Exhibits phosphohistidine phosphatase activity.</text>
</comment>
<evidence type="ECO:0000256" key="5">
    <source>
        <dbReference type="ARBA" id="ARBA00011945"/>
    </source>
</evidence>
<evidence type="ECO:0000256" key="14">
    <source>
        <dbReference type="PIRSR" id="PIRSR607702-1"/>
    </source>
</evidence>
<keyword evidence="9" id="KW-0904">Protein phosphatase</keyword>
<evidence type="ECO:0000256" key="1">
    <source>
        <dbReference type="ARBA" id="ARBA00003087"/>
    </source>
</evidence>
<feature type="region of interest" description="Disordered" evidence="16">
    <location>
        <begin position="229"/>
        <end position="267"/>
    </location>
</feature>
<evidence type="ECO:0000256" key="9">
    <source>
        <dbReference type="ARBA" id="ARBA00022912"/>
    </source>
</evidence>
<evidence type="ECO:0000256" key="11">
    <source>
        <dbReference type="ARBA" id="ARBA00030831"/>
    </source>
</evidence>
<protein>
    <recommendedName>
        <fullName evidence="6">14 kDa phosphohistidine phosphatase</fullName>
        <ecNumber evidence="5">3.9.1.3</ecNumber>
    </recommendedName>
    <alternativeName>
        <fullName evidence="11">Phosphohistidine phosphatase 1</fullName>
    </alternativeName>
    <alternativeName>
        <fullName evidence="10">Protein histidine phosphatase</fullName>
    </alternativeName>
</protein>
<name>A0A8I5R8H5_PAPAN</name>
<evidence type="ECO:0000256" key="13">
    <source>
        <dbReference type="ARBA" id="ARBA00049335"/>
    </source>
</evidence>
<comment type="subunit">
    <text evidence="4">Monomer.</text>
</comment>
<feature type="compositionally biased region" description="Low complexity" evidence="16">
    <location>
        <begin position="40"/>
        <end position="60"/>
    </location>
</feature>
<feature type="region of interest" description="Disordered" evidence="16">
    <location>
        <begin position="1"/>
        <end position="172"/>
    </location>
</feature>
<dbReference type="PANTHER" id="PTHR12258:SF10">
    <property type="entry name" value="14 KDA PHOSPHOHISTIDINE PHOSPHATASE"/>
    <property type="match status" value="1"/>
</dbReference>